<name>A0A3M7R1K8_BRAPC</name>
<sequence>MNLACTCSNSDGKSIFSSFSLGQNCSLKIKHFKLLALTTKSDILLTPCCFNCSNMFALMRFDSLMSLSMASQANKFCSPNFSFSSSKFLISFSMLNE</sequence>
<evidence type="ECO:0000313" key="2">
    <source>
        <dbReference type="Proteomes" id="UP000276133"/>
    </source>
</evidence>
<comment type="caution">
    <text evidence="1">The sequence shown here is derived from an EMBL/GenBank/DDBJ whole genome shotgun (WGS) entry which is preliminary data.</text>
</comment>
<reference evidence="1 2" key="1">
    <citation type="journal article" date="2018" name="Sci. Rep.">
        <title>Genomic signatures of local adaptation to the degree of environmental predictability in rotifers.</title>
        <authorList>
            <person name="Franch-Gras L."/>
            <person name="Hahn C."/>
            <person name="Garcia-Roger E.M."/>
            <person name="Carmona M.J."/>
            <person name="Serra M."/>
            <person name="Gomez A."/>
        </authorList>
    </citation>
    <scope>NUCLEOTIDE SEQUENCE [LARGE SCALE GENOMIC DNA]</scope>
    <source>
        <strain evidence="1">HYR1</strain>
    </source>
</reference>
<protein>
    <submittedName>
        <fullName evidence="1">Uncharacterized protein</fullName>
    </submittedName>
</protein>
<accession>A0A3M7R1K8</accession>
<keyword evidence="2" id="KW-1185">Reference proteome</keyword>
<dbReference type="Proteomes" id="UP000276133">
    <property type="component" value="Unassembled WGS sequence"/>
</dbReference>
<dbReference type="EMBL" id="REGN01004471">
    <property type="protein sequence ID" value="RNA17359.1"/>
    <property type="molecule type" value="Genomic_DNA"/>
</dbReference>
<proteinExistence type="predicted"/>
<evidence type="ECO:0000313" key="1">
    <source>
        <dbReference type="EMBL" id="RNA17359.1"/>
    </source>
</evidence>
<organism evidence="1 2">
    <name type="scientific">Brachionus plicatilis</name>
    <name type="common">Marine rotifer</name>
    <name type="synonym">Brachionus muelleri</name>
    <dbReference type="NCBI Taxonomy" id="10195"/>
    <lineage>
        <taxon>Eukaryota</taxon>
        <taxon>Metazoa</taxon>
        <taxon>Spiralia</taxon>
        <taxon>Gnathifera</taxon>
        <taxon>Rotifera</taxon>
        <taxon>Eurotatoria</taxon>
        <taxon>Monogononta</taxon>
        <taxon>Pseudotrocha</taxon>
        <taxon>Ploima</taxon>
        <taxon>Brachionidae</taxon>
        <taxon>Brachionus</taxon>
    </lineage>
</organism>
<dbReference type="AlphaFoldDB" id="A0A3M7R1K8"/>
<gene>
    <name evidence="1" type="ORF">BpHYR1_038370</name>
</gene>